<dbReference type="OrthoDB" id="5418434at2759"/>
<evidence type="ECO:0000256" key="2">
    <source>
        <dbReference type="ARBA" id="ARBA00008186"/>
    </source>
</evidence>
<dbReference type="AlphaFoldDB" id="B4LFX7"/>
<feature type="compositionally biased region" description="Basic and acidic residues" evidence="10">
    <location>
        <begin position="124"/>
        <end position="133"/>
    </location>
</feature>
<reference evidence="11 12" key="1">
    <citation type="journal article" date="2007" name="Nature">
        <title>Evolution of genes and genomes on the Drosophila phylogeny.</title>
        <authorList>
            <consortium name="Drosophila 12 Genomes Consortium"/>
            <person name="Clark A.G."/>
            <person name="Eisen M.B."/>
            <person name="Smith D.R."/>
            <person name="Bergman C.M."/>
            <person name="Oliver B."/>
            <person name="Markow T.A."/>
            <person name="Kaufman T.C."/>
            <person name="Kellis M."/>
            <person name="Gelbart W."/>
            <person name="Iyer V.N."/>
            <person name="Pollard D.A."/>
            <person name="Sackton T.B."/>
            <person name="Larracuente A.M."/>
            <person name="Singh N.D."/>
            <person name="Abad J.P."/>
            <person name="Abt D.N."/>
            <person name="Adryan B."/>
            <person name="Aguade M."/>
            <person name="Akashi H."/>
            <person name="Anderson W.W."/>
            <person name="Aquadro C.F."/>
            <person name="Ardell D.H."/>
            <person name="Arguello R."/>
            <person name="Artieri C.G."/>
            <person name="Barbash D.A."/>
            <person name="Barker D."/>
            <person name="Barsanti P."/>
            <person name="Batterham P."/>
            <person name="Batzoglou S."/>
            <person name="Begun D."/>
            <person name="Bhutkar A."/>
            <person name="Blanco E."/>
            <person name="Bosak S.A."/>
            <person name="Bradley R.K."/>
            <person name="Brand A.D."/>
            <person name="Brent M.R."/>
            <person name="Brooks A.N."/>
            <person name="Brown R.H."/>
            <person name="Butlin R.K."/>
            <person name="Caggese C."/>
            <person name="Calvi B.R."/>
            <person name="Bernardo de Carvalho A."/>
            <person name="Caspi A."/>
            <person name="Castrezana S."/>
            <person name="Celniker S.E."/>
            <person name="Chang J.L."/>
            <person name="Chapple C."/>
            <person name="Chatterji S."/>
            <person name="Chinwalla A."/>
            <person name="Civetta A."/>
            <person name="Clifton S.W."/>
            <person name="Comeron J.M."/>
            <person name="Costello J.C."/>
            <person name="Coyne J.A."/>
            <person name="Daub J."/>
            <person name="David R.G."/>
            <person name="Delcher A.L."/>
            <person name="Delehaunty K."/>
            <person name="Do C.B."/>
            <person name="Ebling H."/>
            <person name="Edwards K."/>
            <person name="Eickbush T."/>
            <person name="Evans J.D."/>
            <person name="Filipski A."/>
            <person name="Findeiss S."/>
            <person name="Freyhult E."/>
            <person name="Fulton L."/>
            <person name="Fulton R."/>
            <person name="Garcia A.C."/>
            <person name="Gardiner A."/>
            <person name="Garfield D.A."/>
            <person name="Garvin B.E."/>
            <person name="Gibson G."/>
            <person name="Gilbert D."/>
            <person name="Gnerre S."/>
            <person name="Godfrey J."/>
            <person name="Good R."/>
            <person name="Gotea V."/>
            <person name="Gravely B."/>
            <person name="Greenberg A.J."/>
            <person name="Griffiths-Jones S."/>
            <person name="Gross S."/>
            <person name="Guigo R."/>
            <person name="Gustafson E.A."/>
            <person name="Haerty W."/>
            <person name="Hahn M.W."/>
            <person name="Halligan D.L."/>
            <person name="Halpern A.L."/>
            <person name="Halter G.M."/>
            <person name="Han M.V."/>
            <person name="Heger A."/>
            <person name="Hillier L."/>
            <person name="Hinrichs A.S."/>
            <person name="Holmes I."/>
            <person name="Hoskins R.A."/>
            <person name="Hubisz M.J."/>
            <person name="Hultmark D."/>
            <person name="Huntley M.A."/>
            <person name="Jaffe D.B."/>
            <person name="Jagadeeshan S."/>
            <person name="Jeck W.R."/>
            <person name="Johnson J."/>
            <person name="Jones C.D."/>
            <person name="Jordan W.C."/>
            <person name="Karpen G.H."/>
            <person name="Kataoka E."/>
            <person name="Keightley P.D."/>
            <person name="Kheradpour P."/>
            <person name="Kirkness E.F."/>
            <person name="Koerich L.B."/>
            <person name="Kristiansen K."/>
            <person name="Kudrna D."/>
            <person name="Kulathinal R.J."/>
            <person name="Kumar S."/>
            <person name="Kwok R."/>
            <person name="Lander E."/>
            <person name="Langley C.H."/>
            <person name="Lapoint R."/>
            <person name="Lazzaro B.P."/>
            <person name="Lee S.J."/>
            <person name="Levesque L."/>
            <person name="Li R."/>
            <person name="Lin C.F."/>
            <person name="Lin M.F."/>
            <person name="Lindblad-Toh K."/>
            <person name="Llopart A."/>
            <person name="Long M."/>
            <person name="Low L."/>
            <person name="Lozovsky E."/>
            <person name="Lu J."/>
            <person name="Luo M."/>
            <person name="Machado C.A."/>
            <person name="Makalowski W."/>
            <person name="Marzo M."/>
            <person name="Matsuda M."/>
            <person name="Matzkin L."/>
            <person name="McAllister B."/>
            <person name="McBride C.S."/>
            <person name="McKernan B."/>
            <person name="McKernan K."/>
            <person name="Mendez-Lago M."/>
            <person name="Minx P."/>
            <person name="Mollenhauer M.U."/>
            <person name="Montooth K."/>
            <person name="Mount S.M."/>
            <person name="Mu X."/>
            <person name="Myers E."/>
            <person name="Negre B."/>
            <person name="Newfeld S."/>
            <person name="Nielsen R."/>
            <person name="Noor M.A."/>
            <person name="O'Grady P."/>
            <person name="Pachter L."/>
            <person name="Papaceit M."/>
            <person name="Parisi M.J."/>
            <person name="Parisi M."/>
            <person name="Parts L."/>
            <person name="Pedersen J.S."/>
            <person name="Pesole G."/>
            <person name="Phillippy A.M."/>
            <person name="Ponting C.P."/>
            <person name="Pop M."/>
            <person name="Porcelli D."/>
            <person name="Powell J.R."/>
            <person name="Prohaska S."/>
            <person name="Pruitt K."/>
            <person name="Puig M."/>
            <person name="Quesneville H."/>
            <person name="Ram K.R."/>
            <person name="Rand D."/>
            <person name="Rasmussen M.D."/>
            <person name="Reed L.K."/>
            <person name="Reenan R."/>
            <person name="Reily A."/>
            <person name="Remington K.A."/>
            <person name="Rieger T.T."/>
            <person name="Ritchie M.G."/>
            <person name="Robin C."/>
            <person name="Rogers Y.H."/>
            <person name="Rohde C."/>
            <person name="Rozas J."/>
            <person name="Rubenfield M.J."/>
            <person name="Ruiz A."/>
            <person name="Russo S."/>
            <person name="Salzberg S.L."/>
            <person name="Sanchez-Gracia A."/>
            <person name="Saranga D.J."/>
            <person name="Sato H."/>
            <person name="Schaeffer S.W."/>
            <person name="Schatz M.C."/>
            <person name="Schlenke T."/>
            <person name="Schwartz R."/>
            <person name="Segarra C."/>
            <person name="Singh R.S."/>
            <person name="Sirot L."/>
            <person name="Sirota M."/>
            <person name="Sisneros N.B."/>
            <person name="Smith C.D."/>
            <person name="Smith T.F."/>
            <person name="Spieth J."/>
            <person name="Stage D.E."/>
            <person name="Stark A."/>
            <person name="Stephan W."/>
            <person name="Strausberg R.L."/>
            <person name="Strempel S."/>
            <person name="Sturgill D."/>
            <person name="Sutton G."/>
            <person name="Sutton G.G."/>
            <person name="Tao W."/>
            <person name="Teichmann S."/>
            <person name="Tobari Y.N."/>
            <person name="Tomimura Y."/>
            <person name="Tsolas J.M."/>
            <person name="Valente V.L."/>
            <person name="Venter E."/>
            <person name="Venter J.C."/>
            <person name="Vicario S."/>
            <person name="Vieira F.G."/>
            <person name="Vilella A.J."/>
            <person name="Villasante A."/>
            <person name="Walenz B."/>
            <person name="Wang J."/>
            <person name="Wasserman M."/>
            <person name="Watts T."/>
            <person name="Wilson D."/>
            <person name="Wilson R.K."/>
            <person name="Wing R.A."/>
            <person name="Wolfner M.F."/>
            <person name="Wong A."/>
            <person name="Wong G.K."/>
            <person name="Wu C.I."/>
            <person name="Wu G."/>
            <person name="Yamamoto D."/>
            <person name="Yang H.P."/>
            <person name="Yang S.P."/>
            <person name="Yorke J.A."/>
            <person name="Yoshida K."/>
            <person name="Zdobnov E."/>
            <person name="Zhang P."/>
            <person name="Zhang Y."/>
            <person name="Zimin A.V."/>
            <person name="Baldwin J."/>
            <person name="Abdouelleil A."/>
            <person name="Abdulkadir J."/>
            <person name="Abebe A."/>
            <person name="Abera B."/>
            <person name="Abreu J."/>
            <person name="Acer S.C."/>
            <person name="Aftuck L."/>
            <person name="Alexander A."/>
            <person name="An P."/>
            <person name="Anderson E."/>
            <person name="Anderson S."/>
            <person name="Arachi H."/>
            <person name="Azer M."/>
            <person name="Bachantsang P."/>
            <person name="Barry A."/>
            <person name="Bayul T."/>
            <person name="Berlin A."/>
            <person name="Bessette D."/>
            <person name="Bloom T."/>
            <person name="Blye J."/>
            <person name="Boguslavskiy L."/>
            <person name="Bonnet C."/>
            <person name="Boukhgalter B."/>
            <person name="Bourzgui I."/>
            <person name="Brown A."/>
            <person name="Cahill P."/>
            <person name="Channer S."/>
            <person name="Cheshatsang Y."/>
            <person name="Chuda L."/>
            <person name="Citroen M."/>
            <person name="Collymore A."/>
            <person name="Cooke P."/>
            <person name="Costello M."/>
            <person name="D'Aco K."/>
            <person name="Daza R."/>
            <person name="De Haan G."/>
            <person name="DeGray S."/>
            <person name="DeMaso C."/>
            <person name="Dhargay N."/>
            <person name="Dooley K."/>
            <person name="Dooley E."/>
            <person name="Doricent M."/>
            <person name="Dorje P."/>
            <person name="Dorjee K."/>
            <person name="Dupes A."/>
            <person name="Elong R."/>
            <person name="Falk J."/>
            <person name="Farina A."/>
            <person name="Faro S."/>
            <person name="Ferguson D."/>
            <person name="Fisher S."/>
            <person name="Foley C.D."/>
            <person name="Franke A."/>
            <person name="Friedrich D."/>
            <person name="Gadbois L."/>
            <person name="Gearin G."/>
            <person name="Gearin C.R."/>
            <person name="Giannoukos G."/>
            <person name="Goode T."/>
            <person name="Graham J."/>
            <person name="Grandbois E."/>
            <person name="Grewal S."/>
            <person name="Gyaltsen K."/>
            <person name="Hafez N."/>
            <person name="Hagos B."/>
            <person name="Hall J."/>
            <person name="Henson C."/>
            <person name="Hollinger A."/>
            <person name="Honan T."/>
            <person name="Huard M.D."/>
            <person name="Hughes L."/>
            <person name="Hurhula B."/>
            <person name="Husby M.E."/>
            <person name="Kamat A."/>
            <person name="Kanga B."/>
            <person name="Kashin S."/>
            <person name="Khazanovich D."/>
            <person name="Kisner P."/>
            <person name="Lance K."/>
            <person name="Lara M."/>
            <person name="Lee W."/>
            <person name="Lennon N."/>
            <person name="Letendre F."/>
            <person name="LeVine R."/>
            <person name="Lipovsky A."/>
            <person name="Liu X."/>
            <person name="Liu J."/>
            <person name="Liu S."/>
            <person name="Lokyitsang T."/>
            <person name="Lokyitsang Y."/>
            <person name="Lubonja R."/>
            <person name="Lui A."/>
            <person name="MacDonald P."/>
            <person name="Magnisalis V."/>
            <person name="Maru K."/>
            <person name="Matthews C."/>
            <person name="McCusker W."/>
            <person name="McDonough S."/>
            <person name="Mehta T."/>
            <person name="Meldrim J."/>
            <person name="Meneus L."/>
            <person name="Mihai O."/>
            <person name="Mihalev A."/>
            <person name="Mihova T."/>
            <person name="Mittelman R."/>
            <person name="Mlenga V."/>
            <person name="Montmayeur A."/>
            <person name="Mulrain L."/>
            <person name="Navidi A."/>
            <person name="Naylor J."/>
            <person name="Negash T."/>
            <person name="Nguyen T."/>
            <person name="Nguyen N."/>
            <person name="Nicol R."/>
            <person name="Norbu C."/>
            <person name="Norbu N."/>
            <person name="Novod N."/>
            <person name="O'Neill B."/>
            <person name="Osman S."/>
            <person name="Markiewicz E."/>
            <person name="Oyono O.L."/>
            <person name="Patti C."/>
            <person name="Phunkhang P."/>
            <person name="Pierre F."/>
            <person name="Priest M."/>
            <person name="Raghuraman S."/>
            <person name="Rege F."/>
            <person name="Reyes R."/>
            <person name="Rise C."/>
            <person name="Rogov P."/>
            <person name="Ross K."/>
            <person name="Ryan E."/>
            <person name="Settipalli S."/>
            <person name="Shea T."/>
            <person name="Sherpa N."/>
            <person name="Shi L."/>
            <person name="Shih D."/>
            <person name="Sparrow T."/>
            <person name="Spaulding J."/>
            <person name="Stalker J."/>
            <person name="Stange-Thomann N."/>
            <person name="Stavropoulos S."/>
            <person name="Stone C."/>
            <person name="Strader C."/>
            <person name="Tesfaye S."/>
            <person name="Thomson T."/>
            <person name="Thoulutsang Y."/>
            <person name="Thoulutsang D."/>
            <person name="Topham K."/>
            <person name="Topping I."/>
            <person name="Tsamla T."/>
            <person name="Vassiliev H."/>
            <person name="Vo A."/>
            <person name="Wangchuk T."/>
            <person name="Wangdi T."/>
            <person name="Weiand M."/>
            <person name="Wilkinson J."/>
            <person name="Wilson A."/>
            <person name="Yadav S."/>
            <person name="Young G."/>
            <person name="Yu Q."/>
            <person name="Zembek L."/>
            <person name="Zhong D."/>
            <person name="Zimmer A."/>
            <person name="Zwirko Z."/>
            <person name="Jaffe D.B."/>
            <person name="Alvarez P."/>
            <person name="Brockman W."/>
            <person name="Butler J."/>
            <person name="Chin C."/>
            <person name="Gnerre S."/>
            <person name="Grabherr M."/>
            <person name="Kleber M."/>
            <person name="Mauceli E."/>
            <person name="MacCallum I."/>
        </authorList>
    </citation>
    <scope>NUCLEOTIDE SEQUENCE [LARGE SCALE GENOMIC DNA]</scope>
    <source>
        <strain evidence="12">Tucson 15010-1051.87</strain>
    </source>
</reference>
<dbReference type="Proteomes" id="UP000008792">
    <property type="component" value="Unassembled WGS sequence"/>
</dbReference>
<dbReference type="InParanoid" id="B4LFX7"/>
<proteinExistence type="inferred from homology"/>
<evidence type="ECO:0000256" key="5">
    <source>
        <dbReference type="ARBA" id="ARBA00023159"/>
    </source>
</evidence>
<dbReference type="Gene3D" id="1.10.287.3490">
    <property type="match status" value="1"/>
</dbReference>
<evidence type="ECO:0000256" key="9">
    <source>
        <dbReference type="RuleBase" id="RU364147"/>
    </source>
</evidence>
<dbReference type="Pfam" id="PF10280">
    <property type="entry name" value="Med11"/>
    <property type="match status" value="1"/>
</dbReference>
<keyword evidence="12" id="KW-1185">Reference proteome</keyword>
<evidence type="ECO:0000256" key="10">
    <source>
        <dbReference type="SAM" id="MobiDB-lite"/>
    </source>
</evidence>
<evidence type="ECO:0000256" key="3">
    <source>
        <dbReference type="ARBA" id="ARBA00019621"/>
    </source>
</evidence>
<dbReference type="InterPro" id="IPR019404">
    <property type="entry name" value="Mediator_Med11"/>
</dbReference>
<dbReference type="FunFam" id="1.10.287.3490:FF:000001">
    <property type="entry name" value="Mediator of RNA polymerase II transcription subunit 11"/>
    <property type="match status" value="1"/>
</dbReference>
<name>B4LFX7_DROVI</name>
<dbReference type="EMBL" id="CH940647">
    <property type="protein sequence ID" value="EDW70376.2"/>
    <property type="molecule type" value="Genomic_DNA"/>
</dbReference>
<protein>
    <recommendedName>
        <fullName evidence="3 9">Mediator of RNA polymerase II transcription subunit 11</fullName>
    </recommendedName>
    <alternativeName>
        <fullName evidence="8 9">Mediator complex subunit 11</fullName>
    </alternativeName>
</protein>
<gene>
    <name evidence="11" type="primary">Dvir\GJ11572</name>
    <name evidence="9" type="synonym">MED11</name>
    <name evidence="11" type="ORF">Dvir_GJ11572</name>
</gene>
<feature type="compositionally biased region" description="Low complexity" evidence="10">
    <location>
        <begin position="149"/>
        <end position="172"/>
    </location>
</feature>
<keyword evidence="6 9" id="KW-0804">Transcription</keyword>
<dbReference type="CTD" id="400569"/>
<evidence type="ECO:0000256" key="6">
    <source>
        <dbReference type="ARBA" id="ARBA00023163"/>
    </source>
</evidence>
<organism evidence="11 12">
    <name type="scientific">Drosophila virilis</name>
    <name type="common">Fruit fly</name>
    <dbReference type="NCBI Taxonomy" id="7244"/>
    <lineage>
        <taxon>Eukaryota</taxon>
        <taxon>Metazoa</taxon>
        <taxon>Ecdysozoa</taxon>
        <taxon>Arthropoda</taxon>
        <taxon>Hexapoda</taxon>
        <taxon>Insecta</taxon>
        <taxon>Pterygota</taxon>
        <taxon>Neoptera</taxon>
        <taxon>Endopterygota</taxon>
        <taxon>Diptera</taxon>
        <taxon>Brachycera</taxon>
        <taxon>Muscomorpha</taxon>
        <taxon>Ephydroidea</taxon>
        <taxon>Drosophilidae</taxon>
        <taxon>Drosophila</taxon>
    </lineage>
</organism>
<comment type="subunit">
    <text evidence="9">Component of the Mediator complex.</text>
</comment>
<feature type="region of interest" description="Disordered" evidence="10">
    <location>
        <begin position="124"/>
        <end position="198"/>
    </location>
</feature>
<evidence type="ECO:0000256" key="7">
    <source>
        <dbReference type="ARBA" id="ARBA00023242"/>
    </source>
</evidence>
<dbReference type="STRING" id="7244.B4LFX7"/>
<comment type="subcellular location">
    <subcellularLocation>
        <location evidence="1 9">Nucleus</location>
    </subcellularLocation>
</comment>
<evidence type="ECO:0000313" key="11">
    <source>
        <dbReference type="EMBL" id="EDW70376.2"/>
    </source>
</evidence>
<evidence type="ECO:0000256" key="4">
    <source>
        <dbReference type="ARBA" id="ARBA00023015"/>
    </source>
</evidence>
<comment type="similarity">
    <text evidence="2 9">Belongs to the Mediator complex subunit 11 family.</text>
</comment>
<evidence type="ECO:0000256" key="8">
    <source>
        <dbReference type="ARBA" id="ARBA00032011"/>
    </source>
</evidence>
<dbReference type="FunCoup" id="B4LFX7">
    <property type="interactions" value="522"/>
</dbReference>
<dbReference type="RefSeq" id="XP_002048034.2">
    <property type="nucleotide sequence ID" value="XM_002047998.2"/>
</dbReference>
<keyword evidence="4 9" id="KW-0805">Transcription regulation</keyword>
<dbReference type="HOGENOM" id="CLU_123010_0_0_1"/>
<feature type="compositionally biased region" description="Low complexity" evidence="10">
    <location>
        <begin position="180"/>
        <end position="198"/>
    </location>
</feature>
<keyword evidence="5 9" id="KW-0010">Activator</keyword>
<dbReference type="eggNOG" id="KOG4057">
    <property type="taxonomic scope" value="Eukaryota"/>
</dbReference>
<dbReference type="PANTHER" id="PTHR22890">
    <property type="entry name" value="MEDIATOR OF RNA POLYMERASE II TRANSCRIPTION SUBUNIT 11"/>
    <property type="match status" value="1"/>
</dbReference>
<dbReference type="GeneID" id="6622920"/>
<comment type="function">
    <text evidence="9">Component of the Mediator complex, a coactivator involved in the regulated transcription of nearly all RNA polymerase II-dependent genes. Mediator functions as a bridge to convey information from gene-specific regulatory proteins to the basal RNA polymerase II transcription machinery. Mediator is recruited to promoters by direct interactions with regulatory proteins and serves as a scaffold for the assembly of a functional pre-initiation complex with RNA polymerase II and the general transcription factors.</text>
</comment>
<evidence type="ECO:0000256" key="1">
    <source>
        <dbReference type="ARBA" id="ARBA00004123"/>
    </source>
</evidence>
<keyword evidence="7 9" id="KW-0539">Nucleus</keyword>
<dbReference type="KEGG" id="dvi:6622920"/>
<dbReference type="GO" id="GO:0003712">
    <property type="term" value="F:transcription coregulator activity"/>
    <property type="evidence" value="ECO:0007669"/>
    <property type="project" value="InterPro"/>
</dbReference>
<dbReference type="GO" id="GO:0006357">
    <property type="term" value="P:regulation of transcription by RNA polymerase II"/>
    <property type="evidence" value="ECO:0007669"/>
    <property type="project" value="InterPro"/>
</dbReference>
<accession>B4LFX7</accession>
<evidence type="ECO:0000313" key="12">
    <source>
        <dbReference type="Proteomes" id="UP000008792"/>
    </source>
</evidence>
<dbReference type="SMR" id="B4LFX7"/>
<dbReference type="GO" id="GO:0016592">
    <property type="term" value="C:mediator complex"/>
    <property type="evidence" value="ECO:0007669"/>
    <property type="project" value="InterPro"/>
</dbReference>
<sequence>MAKTQASFALQDRSYRNKLNVQLENMNPLDKIHALDEIEKDIILCMQSAGQALQELGKEKSSQKSAETQSQQFLKSLSSVESKLSEQINYLTQVSTGQPHEGSGYASAKVLQMAWHRIQHARSRVRELEETKAKHSHAARQQQKRQQEHAAAQQQQQQQAAAAAAQQQQQQAAGGGVCGSGAAADGAGAGSGNTASGSNAASIAAELGGGLPPN</sequence>